<gene>
    <name evidence="4" type="ORF">E1B25_19230</name>
</gene>
<protein>
    <submittedName>
        <fullName evidence="4">Replication initiator RepC</fullName>
    </submittedName>
</protein>
<feature type="domain" description="Plasmid replication protein C N-terminal" evidence="2">
    <location>
        <begin position="24"/>
        <end position="172"/>
    </location>
</feature>
<dbReference type="EMBL" id="SMFP01000018">
    <property type="protein sequence ID" value="TDE34667.1"/>
    <property type="molecule type" value="Genomic_DNA"/>
</dbReference>
<evidence type="ECO:0000313" key="5">
    <source>
        <dbReference type="Proteomes" id="UP000294662"/>
    </source>
</evidence>
<feature type="compositionally biased region" description="Basic and acidic residues" evidence="1">
    <location>
        <begin position="236"/>
        <end position="253"/>
    </location>
</feature>
<name>A0A4R5EJV2_9RHOB</name>
<organism evidence="4 5">
    <name type="scientific">Antarcticimicrobium sediminis</name>
    <dbReference type="NCBI Taxonomy" id="2546227"/>
    <lineage>
        <taxon>Bacteria</taxon>
        <taxon>Pseudomonadati</taxon>
        <taxon>Pseudomonadota</taxon>
        <taxon>Alphaproteobacteria</taxon>
        <taxon>Rhodobacterales</taxon>
        <taxon>Paracoccaceae</taxon>
        <taxon>Antarcticimicrobium</taxon>
    </lineage>
</organism>
<keyword evidence="5" id="KW-1185">Reference proteome</keyword>
<reference evidence="4 5" key="1">
    <citation type="submission" date="2019-03" db="EMBL/GenBank/DDBJ databases">
        <authorList>
            <person name="Zhang S."/>
        </authorList>
    </citation>
    <scope>NUCLEOTIDE SEQUENCE [LARGE SCALE GENOMIC DNA]</scope>
    <source>
        <strain evidence="4 5">S4J41</strain>
    </source>
</reference>
<dbReference type="Pfam" id="PF03428">
    <property type="entry name" value="RP-C"/>
    <property type="match status" value="1"/>
</dbReference>
<dbReference type="AlphaFoldDB" id="A0A4R5EJV2"/>
<dbReference type="InterPro" id="IPR047611">
    <property type="entry name" value="RepABC_RepC"/>
</dbReference>
<evidence type="ECO:0000259" key="2">
    <source>
        <dbReference type="Pfam" id="PF03428"/>
    </source>
</evidence>
<dbReference type="NCBIfam" id="NF040974">
    <property type="entry name" value="RepABC_RepC"/>
    <property type="match status" value="1"/>
</dbReference>
<sequence>MHHASQIEFGRPKSAVLPDRNPAATSPTKWDLLKALTEAADDFDLSHRTLNVLRALMTFLPGNEIPQDPCAATVFPANRTLSARLNGMPESTLRRHLSRLVALGIVNRHDSPNRKRYARKMGQGIALAFGFDLSPLAEHATHVLAAARHAAARRQRLQLLRDTVARLRQDLLEHAGDRAPQPLLDEVRLVLRRKPDEAILTQLQDALTTELQQHKPMDTPKAPPFASIQLGAPDSQNERHIQDSDKLDSDSERPMPQPLTNPSPEVSTNIGHKAERSKDPTLPEVLNACSELRSFFPNPIQSWPALLETVDCLVPMLNIDRPVMQDAMRKMGARQAALAVICILERSASIHRPGAYLRRLSQKADAGKFSVLPMLNALLRREPSENCQLAT</sequence>
<dbReference type="InterPro" id="IPR021760">
    <property type="entry name" value="RepC_C"/>
</dbReference>
<dbReference type="CDD" id="cd00090">
    <property type="entry name" value="HTH_ARSR"/>
    <property type="match status" value="1"/>
</dbReference>
<accession>A0A4R5EJV2</accession>
<dbReference type="InterPro" id="IPR005090">
    <property type="entry name" value="RepC_N"/>
</dbReference>
<dbReference type="Pfam" id="PF11800">
    <property type="entry name" value="RP-C_C"/>
    <property type="match status" value="1"/>
</dbReference>
<dbReference type="InterPro" id="IPR011991">
    <property type="entry name" value="ArsR-like_HTH"/>
</dbReference>
<dbReference type="InterPro" id="IPR036390">
    <property type="entry name" value="WH_DNA-bd_sf"/>
</dbReference>
<feature type="region of interest" description="Disordered" evidence="1">
    <location>
        <begin position="212"/>
        <end position="279"/>
    </location>
</feature>
<evidence type="ECO:0000313" key="4">
    <source>
        <dbReference type="EMBL" id="TDE34667.1"/>
    </source>
</evidence>
<dbReference type="SUPFAM" id="SSF46785">
    <property type="entry name" value="Winged helix' DNA-binding domain"/>
    <property type="match status" value="1"/>
</dbReference>
<evidence type="ECO:0000259" key="3">
    <source>
        <dbReference type="Pfam" id="PF11800"/>
    </source>
</evidence>
<feature type="region of interest" description="Disordered" evidence="1">
    <location>
        <begin position="1"/>
        <end position="23"/>
    </location>
</feature>
<dbReference type="InterPro" id="IPR036388">
    <property type="entry name" value="WH-like_DNA-bd_sf"/>
</dbReference>
<dbReference type="GO" id="GO:0006355">
    <property type="term" value="P:regulation of DNA-templated transcription"/>
    <property type="evidence" value="ECO:0007669"/>
    <property type="project" value="UniProtKB-ARBA"/>
</dbReference>
<proteinExistence type="predicted"/>
<feature type="domain" description="Plasmid replication protein C C-terminal" evidence="3">
    <location>
        <begin position="282"/>
        <end position="380"/>
    </location>
</feature>
<dbReference type="Gene3D" id="1.10.10.10">
    <property type="entry name" value="Winged helix-like DNA-binding domain superfamily/Winged helix DNA-binding domain"/>
    <property type="match status" value="1"/>
</dbReference>
<evidence type="ECO:0000256" key="1">
    <source>
        <dbReference type="SAM" id="MobiDB-lite"/>
    </source>
</evidence>
<dbReference type="Proteomes" id="UP000294662">
    <property type="component" value="Unassembled WGS sequence"/>
</dbReference>
<dbReference type="OrthoDB" id="7488837at2"/>
<comment type="caution">
    <text evidence="4">The sequence shown here is derived from an EMBL/GenBank/DDBJ whole genome shotgun (WGS) entry which is preliminary data.</text>
</comment>